<sequence length="408" mass="45695">MKLFLTTQYSLLLIAVAVTAPAESLEEPDWLQSLTDIDMSDVQEPSPWYGTLSIDAFVLTDKDAADDSLARIQAALTLGWQGKLAESLSGRFELDGMADNHEFFSTGTSRSAELHTGEFYLDWRINTNLTVKAGREKIGLGYAQGSRVLEAFSPMDSRISGYGNLQQLKLPVAAVDISYHDNQWTHRLIVIPEQRNDRIYLKGPYAQMANPATNAEWYWDRGLYALGYQSGPIDWRVAGGQIYNPSQRFAENNLLNQTEQFLGAAVGFTRGAVRVFTEGRGFRGIDTWPKHAAGLDGNDILLGLTYTGISNAQIQIEAMRSEIAGEISKQLYLSAQYTLLRDSLTLSTSNTYMMSYDALVTNTSAEYEWLDGWKISIGLLNYHTFDENSRYSELENKDSGYIAISFHW</sequence>
<feature type="chain" id="PRO_5002191518" description="Porin" evidence="1">
    <location>
        <begin position="23"/>
        <end position="408"/>
    </location>
</feature>
<keyword evidence="1" id="KW-0732">Signal</keyword>
<dbReference type="EMBL" id="CP007142">
    <property type="protein sequence ID" value="AJQ97059.1"/>
    <property type="molecule type" value="Genomic_DNA"/>
</dbReference>
<evidence type="ECO:0000256" key="1">
    <source>
        <dbReference type="SAM" id="SignalP"/>
    </source>
</evidence>
<evidence type="ECO:0000313" key="3">
    <source>
        <dbReference type="Proteomes" id="UP000032266"/>
    </source>
</evidence>
<accession>A0A0C5W317</accession>
<name>A0A0C5W317_9GAMM</name>
<dbReference type="Proteomes" id="UP000032266">
    <property type="component" value="Chromosome"/>
</dbReference>
<protein>
    <recommendedName>
        <fullName evidence="4">Porin</fullName>
    </recommendedName>
</protein>
<evidence type="ECO:0008006" key="4">
    <source>
        <dbReference type="Google" id="ProtNLM"/>
    </source>
</evidence>
<dbReference type="HOGENOM" id="CLU_673983_0_0_6"/>
<gene>
    <name evidence="2" type="ORF">YC6258_05027</name>
</gene>
<keyword evidence="3" id="KW-1185">Reference proteome</keyword>
<organism evidence="2 3">
    <name type="scientific">Gynuella sunshinyii YC6258</name>
    <dbReference type="NCBI Taxonomy" id="1445510"/>
    <lineage>
        <taxon>Bacteria</taxon>
        <taxon>Pseudomonadati</taxon>
        <taxon>Pseudomonadota</taxon>
        <taxon>Gammaproteobacteria</taxon>
        <taxon>Oceanospirillales</taxon>
        <taxon>Saccharospirillaceae</taxon>
        <taxon>Gynuella</taxon>
    </lineage>
</organism>
<feature type="signal peptide" evidence="1">
    <location>
        <begin position="1"/>
        <end position="22"/>
    </location>
</feature>
<dbReference type="KEGG" id="gsn:YC6258_05027"/>
<proteinExistence type="predicted"/>
<dbReference type="STRING" id="1445510.YC6258_05027"/>
<evidence type="ECO:0000313" key="2">
    <source>
        <dbReference type="EMBL" id="AJQ97059.1"/>
    </source>
</evidence>
<dbReference type="AlphaFoldDB" id="A0A0C5W317"/>
<dbReference type="RefSeq" id="WP_044618909.1">
    <property type="nucleotide sequence ID" value="NZ_CP007142.1"/>
</dbReference>
<reference evidence="2 3" key="1">
    <citation type="submission" date="2014-01" db="EMBL/GenBank/DDBJ databases">
        <title>Full genme sequencing of cellulolytic bacterium Gynuella sunshinyii YC6258T gen. nov., sp. nov.</title>
        <authorList>
            <person name="Khan H."/>
            <person name="Chung E.J."/>
            <person name="Chung Y.R."/>
        </authorList>
    </citation>
    <scope>NUCLEOTIDE SEQUENCE [LARGE SCALE GENOMIC DNA]</scope>
    <source>
        <strain evidence="2 3">YC6258</strain>
    </source>
</reference>